<accession>A0ACC6LGG1</accession>
<proteinExistence type="predicted"/>
<comment type="caution">
    <text evidence="1">The sequence shown here is derived from an EMBL/GenBank/DDBJ whole genome shotgun (WGS) entry which is preliminary data.</text>
</comment>
<keyword evidence="2" id="KW-1185">Reference proteome</keyword>
<name>A0ACC6LGG1_9PSED</name>
<reference evidence="1" key="1">
    <citation type="submission" date="2023-07" db="EMBL/GenBank/DDBJ databases">
        <title>Bioagumentation of soil contaminated with hydrocarbons using Pseudomonas poae 7b strain.</title>
        <authorList>
            <person name="Kumor A."/>
        </authorList>
    </citation>
    <scope>NUCLEOTIDE SEQUENCE</scope>
    <source>
        <strain evidence="1">7b</strain>
    </source>
</reference>
<evidence type="ECO:0000313" key="2">
    <source>
        <dbReference type="Proteomes" id="UP001244872"/>
    </source>
</evidence>
<organism evidence="1 2">
    <name type="scientific">Pseudomonas allii</name>
    <dbReference type="NCBI Taxonomy" id="2740531"/>
    <lineage>
        <taxon>Bacteria</taxon>
        <taxon>Pseudomonadati</taxon>
        <taxon>Pseudomonadota</taxon>
        <taxon>Gammaproteobacteria</taxon>
        <taxon>Pseudomonadales</taxon>
        <taxon>Pseudomonadaceae</taxon>
        <taxon>Pseudomonas</taxon>
    </lineage>
</organism>
<protein>
    <submittedName>
        <fullName evidence="1">APC family permease</fullName>
    </submittedName>
</protein>
<dbReference type="EMBL" id="JAVLRO010000007">
    <property type="protein sequence ID" value="MDR9877389.1"/>
    <property type="molecule type" value="Genomic_DNA"/>
</dbReference>
<evidence type="ECO:0000313" key="1">
    <source>
        <dbReference type="EMBL" id="MDR9877389.1"/>
    </source>
</evidence>
<sequence length="506" mass="53919">MSVTLPQNPPHNPPHNAPPKKPDETLDTTSPNRSTELKRGALGVGFIIFFVVSAASPLSVIAGGFPIGIMLGNGAGTPALLILALLVLLAFSVGYTTLSRHITNAGGFYAFTARGLGGLAGGAAGVLAMFAYNILQVGLYGMFGGVVSGTMESAFGLVLPWWSYSLMAMASIAILGYRKIDLSARVLSVMVIAEYLAILILDFAILKSGGDSGINLDSFSSHHVFSGTPSIGLLFCFAAFIGFEATTIYGEEAKDPQRTIPLATYCSVLLIGGFYALSVWSMVVGVGSDKIVPMLQALQDPTTFIYGMSDHFVGPHLTQVIRVLFMVSIYAGLLAFHNAAARYFYAIGRDGLLHRQLGTTHRVHQSPHMGSALQSLISAVVVLIFAAMDADPILQLFAWLSNLATLCVILLMALTSAAVLVFFRRHPELKVGVWRGQIFPGFSCLALWVVLVLAVVHFDVLTGASQLLSYSLCAIIPLALLGGVFLAARLRKVSPQRFLALGSHKL</sequence>
<dbReference type="Proteomes" id="UP001244872">
    <property type="component" value="Unassembled WGS sequence"/>
</dbReference>
<gene>
    <name evidence="1" type="ORF">RJC98_19570</name>
</gene>